<dbReference type="GeneID" id="18129221"/>
<dbReference type="InterPro" id="IPR045083">
    <property type="entry name" value="ATP_synth_F0_asu_bact/mt"/>
</dbReference>
<dbReference type="PANTHER" id="PTHR11410">
    <property type="entry name" value="ATP SYNTHASE SUBUNIT A"/>
    <property type="match status" value="1"/>
</dbReference>
<dbReference type="CTD" id="4508"/>
<dbReference type="PANTHER" id="PTHR11410:SF0">
    <property type="entry name" value="ATP SYNTHASE SUBUNIT A"/>
    <property type="match status" value="1"/>
</dbReference>
<evidence type="ECO:0000256" key="6">
    <source>
        <dbReference type="ARBA" id="ARBA00022781"/>
    </source>
</evidence>
<dbReference type="GO" id="GO:0045259">
    <property type="term" value="C:proton-transporting ATP synthase complex"/>
    <property type="evidence" value="ECO:0007669"/>
    <property type="project" value="UniProtKB-KW"/>
</dbReference>
<evidence type="ECO:0000256" key="5">
    <source>
        <dbReference type="ARBA" id="ARBA00022692"/>
    </source>
</evidence>
<keyword evidence="9 12" id="KW-0472">Membrane</keyword>
<dbReference type="Pfam" id="PF00119">
    <property type="entry name" value="ATP-synt_A"/>
    <property type="match status" value="1"/>
</dbReference>
<dbReference type="Gene3D" id="1.20.120.220">
    <property type="entry name" value="ATP synthase, F0 complex, subunit A"/>
    <property type="match status" value="1"/>
</dbReference>
<protein>
    <recommendedName>
        <fullName evidence="11">ATP synthase subunit a</fullName>
    </recommendedName>
</protein>
<proteinExistence type="inferred from homology"/>
<dbReference type="PROSITE" id="PS00449">
    <property type="entry name" value="ATPASE_A"/>
    <property type="match status" value="1"/>
</dbReference>
<feature type="transmembrane region" description="Helical" evidence="12">
    <location>
        <begin position="139"/>
        <end position="158"/>
    </location>
</feature>
<evidence type="ECO:0000256" key="4">
    <source>
        <dbReference type="ARBA" id="ARBA00022547"/>
    </source>
</evidence>
<dbReference type="NCBIfam" id="TIGR01131">
    <property type="entry name" value="ATP_synt_6_or_A"/>
    <property type="match status" value="1"/>
</dbReference>
<organism evidence="13">
    <name type="scientific">Ophiacantha linea</name>
    <dbReference type="NCBI Taxonomy" id="1357420"/>
    <lineage>
        <taxon>Eukaryota</taxon>
        <taxon>Metazoa</taxon>
        <taxon>Echinodermata</taxon>
        <taxon>Eleutherozoa</taxon>
        <taxon>Asterozoa</taxon>
        <taxon>Ophiuroidea</taxon>
        <taxon>Myophiuroidea</taxon>
        <taxon>Metophiurida</taxon>
        <taxon>Ophintegrida</taxon>
        <taxon>Amphilepidida</taxon>
        <taxon>Ophiurina</taxon>
        <taxon>Ophiacanthidae</taxon>
        <taxon>Ophiacantha</taxon>
    </lineage>
</organism>
<feature type="transmembrane region" description="Helical" evidence="12">
    <location>
        <begin position="75"/>
        <end position="96"/>
    </location>
</feature>
<dbReference type="EMBL" id="KC990833">
    <property type="protein sequence ID" value="AGQ49781.1"/>
    <property type="molecule type" value="Genomic_DNA"/>
</dbReference>
<dbReference type="RefSeq" id="YP_008994247.1">
    <property type="nucleotide sequence ID" value="NC_023254.1"/>
</dbReference>
<name>V9NJU3_9ECHI</name>
<evidence type="ECO:0000256" key="9">
    <source>
        <dbReference type="ARBA" id="ARBA00023136"/>
    </source>
</evidence>
<evidence type="ECO:0000256" key="1">
    <source>
        <dbReference type="ARBA" id="ARBA00004141"/>
    </source>
</evidence>
<keyword evidence="10" id="KW-0066">ATP synthesis</keyword>
<comment type="subcellular location">
    <subcellularLocation>
        <location evidence="1">Membrane</location>
        <topology evidence="1">Multi-pass membrane protein</topology>
    </subcellularLocation>
    <subcellularLocation>
        <location evidence="11">Mitochondrion inner membrane</location>
        <topology evidence="11">Multi-pass membrane protein</topology>
    </subcellularLocation>
</comment>
<gene>
    <name evidence="13" type="primary">ATP6</name>
</gene>
<comment type="similarity">
    <text evidence="2">Belongs to the ATPase A chain family.</text>
</comment>
<keyword evidence="3" id="KW-0813">Transport</keyword>
<keyword evidence="4" id="KW-0138">CF(0)</keyword>
<keyword evidence="5 12" id="KW-0812">Transmembrane</keyword>
<geneLocation type="mitochondrion" evidence="13"/>
<dbReference type="GO" id="GO:0046933">
    <property type="term" value="F:proton-transporting ATP synthase activity, rotational mechanism"/>
    <property type="evidence" value="ECO:0007669"/>
    <property type="project" value="TreeGrafter"/>
</dbReference>
<dbReference type="SUPFAM" id="SSF81336">
    <property type="entry name" value="F1F0 ATP synthase subunit A"/>
    <property type="match status" value="1"/>
</dbReference>
<keyword evidence="13" id="KW-0496">Mitochondrion</keyword>
<feature type="transmembrane region" description="Helical" evidence="12">
    <location>
        <begin position="164"/>
        <end position="187"/>
    </location>
</feature>
<evidence type="ECO:0000256" key="2">
    <source>
        <dbReference type="ARBA" id="ARBA00006810"/>
    </source>
</evidence>
<dbReference type="InterPro" id="IPR000568">
    <property type="entry name" value="ATP_synth_F0_asu"/>
</dbReference>
<evidence type="ECO:0000313" key="13">
    <source>
        <dbReference type="EMBL" id="AGQ49781.1"/>
    </source>
</evidence>
<feature type="transmembrane region" description="Helical" evidence="12">
    <location>
        <begin position="15"/>
        <end position="36"/>
    </location>
</feature>
<feature type="transmembrane region" description="Helical" evidence="12">
    <location>
        <begin position="194"/>
        <end position="221"/>
    </location>
</feature>
<keyword evidence="8" id="KW-0406">Ion transport</keyword>
<evidence type="ECO:0000256" key="8">
    <source>
        <dbReference type="ARBA" id="ARBA00023065"/>
    </source>
</evidence>
<dbReference type="InterPro" id="IPR023011">
    <property type="entry name" value="ATP_synth_F0_asu_AS"/>
</dbReference>
<evidence type="ECO:0000256" key="12">
    <source>
        <dbReference type="SAM" id="Phobius"/>
    </source>
</evidence>
<dbReference type="CDD" id="cd00310">
    <property type="entry name" value="ATP-synt_Fo_a_6"/>
    <property type="match status" value="1"/>
</dbReference>
<evidence type="ECO:0000256" key="11">
    <source>
        <dbReference type="RuleBase" id="RU004450"/>
    </source>
</evidence>
<dbReference type="GO" id="GO:0005743">
    <property type="term" value="C:mitochondrial inner membrane"/>
    <property type="evidence" value="ECO:0007669"/>
    <property type="project" value="UniProtKB-SubCell"/>
</dbReference>
<dbReference type="AlphaFoldDB" id="V9NJU3"/>
<accession>V9NJU3</accession>
<evidence type="ECO:0000256" key="7">
    <source>
        <dbReference type="ARBA" id="ARBA00022989"/>
    </source>
</evidence>
<dbReference type="PRINTS" id="PR00123">
    <property type="entry name" value="ATPASEA"/>
</dbReference>
<keyword evidence="7 12" id="KW-1133">Transmembrane helix</keyword>
<keyword evidence="6" id="KW-0375">Hydrogen ion transport</keyword>
<sequence>MALIINNIFSQFNPITLYFIPLTIAGGLIAIMWVLFTNNQTHWASSRSSINFFLEGIFDSLIGEQPNEKAEWSPWIFSIFVLCLSYNLLSLIPYTFSHTSHLSFTFSLSLPMWIAFNINGFQFNWRAKISHLLPQGTPIFLIPLMIIIETISLFIQPLTLGFRLGANLLAGHLLIFLCACTIWEILINFSFIGIISFILIIILLILEIAVAYIQATVFLILSKNYLEENLNS</sequence>
<evidence type="ECO:0000256" key="10">
    <source>
        <dbReference type="ARBA" id="ARBA00023310"/>
    </source>
</evidence>
<evidence type="ECO:0000256" key="3">
    <source>
        <dbReference type="ARBA" id="ARBA00022448"/>
    </source>
</evidence>
<reference evidence="13" key="1">
    <citation type="submission" date="2013-04" db="EMBL/GenBank/DDBJ databases">
        <title>Complete mitochondrial genome of Ophiacantha linea (Echinodermata, Ophiuroidea, Ophiacanthidae).</title>
        <authorList>
            <person name="Park H.J."/>
            <person name="Ryu S.H."/>
            <person name="Hwang U.W."/>
        </authorList>
    </citation>
    <scope>NUCLEOTIDE SEQUENCE</scope>
</reference>
<dbReference type="InterPro" id="IPR035908">
    <property type="entry name" value="F0_ATP_A_sf"/>
</dbReference>